<feature type="transmembrane region" description="Helical" evidence="1">
    <location>
        <begin position="28"/>
        <end position="46"/>
    </location>
</feature>
<sequence length="71" mass="7828">MEKTVESRKKGIAITAITALVAYRPETYIELAVCGCVLIIAVYAINRQWNIDNGEKNEENNDNLIGGVSTE</sequence>
<evidence type="ECO:0000256" key="1">
    <source>
        <dbReference type="SAM" id="Phobius"/>
    </source>
</evidence>
<evidence type="ECO:0000313" key="2">
    <source>
        <dbReference type="EMBL" id="KKN78869.1"/>
    </source>
</evidence>
<comment type="caution">
    <text evidence="2">The sequence shown here is derived from an EMBL/GenBank/DDBJ whole genome shotgun (WGS) entry which is preliminary data.</text>
</comment>
<organism evidence="2">
    <name type="scientific">marine sediment metagenome</name>
    <dbReference type="NCBI Taxonomy" id="412755"/>
    <lineage>
        <taxon>unclassified sequences</taxon>
        <taxon>metagenomes</taxon>
        <taxon>ecological metagenomes</taxon>
    </lineage>
</organism>
<dbReference type="EMBL" id="LAZR01000256">
    <property type="protein sequence ID" value="KKN78869.1"/>
    <property type="molecule type" value="Genomic_DNA"/>
</dbReference>
<accession>A0A0F9THZ8</accession>
<keyword evidence="1" id="KW-1133">Transmembrane helix</keyword>
<name>A0A0F9THZ8_9ZZZZ</name>
<dbReference type="AlphaFoldDB" id="A0A0F9THZ8"/>
<keyword evidence="1" id="KW-0812">Transmembrane</keyword>
<keyword evidence="1" id="KW-0472">Membrane</keyword>
<proteinExistence type="predicted"/>
<gene>
    <name evidence="2" type="ORF">LCGC14_0346410</name>
</gene>
<reference evidence="2" key="1">
    <citation type="journal article" date="2015" name="Nature">
        <title>Complex archaea that bridge the gap between prokaryotes and eukaryotes.</title>
        <authorList>
            <person name="Spang A."/>
            <person name="Saw J.H."/>
            <person name="Jorgensen S.L."/>
            <person name="Zaremba-Niedzwiedzka K."/>
            <person name="Martijn J."/>
            <person name="Lind A.E."/>
            <person name="van Eijk R."/>
            <person name="Schleper C."/>
            <person name="Guy L."/>
            <person name="Ettema T.J."/>
        </authorList>
    </citation>
    <scope>NUCLEOTIDE SEQUENCE</scope>
</reference>
<protein>
    <submittedName>
        <fullName evidence="2">Uncharacterized protein</fullName>
    </submittedName>
</protein>